<comment type="caution">
    <text evidence="2">The sequence shown here is derived from an EMBL/GenBank/DDBJ whole genome shotgun (WGS) entry which is preliminary data.</text>
</comment>
<dbReference type="AlphaFoldDB" id="A0AAD2CPM1"/>
<sequence length="455" mass="50698">MMNDTTITTADLLPLRKHATSLFFDIGGHFQDPIAISQKLRLLQRHSTYLATLDNVAFMIWPDGPISQVVQDLIETIVCCSNQGCSFVRLIFHEYDVSDRNHLAVVQAACHHRLFRMLAVYSIVNDPVNELTLNALKDAIILNQDLKAINLFLEVPGTSLDILGEGLRKTKSLETLSIGFGRQELNQHCPPPLGFLQGLKDNHTLQSLSLRSLPTEAWTKEMLQALLDNPTLETLSVTHSSWGISSVAALGSLLASSHCRIAALTLSDPRVASRQVLLDNLGDILKKSNQSIQSLGLRYFGLDDVAFSTLWTGLSALKQLVSLDVEDNEITSLHLLLKSRKVARRLKRLNIDDNPILELEASQKEMASGLFQFLKAHTQLQSLGHSFAKPQPKLQHLLDRNANGRILFCNHADDMVHSLSIWPRVLERTNNNLQEHPVRQASVVYDLIRGLSGSL</sequence>
<gene>
    <name evidence="2" type="ORF">CYCCA115_LOCUS7786</name>
</gene>
<name>A0AAD2CPM1_9STRA</name>
<dbReference type="InterPro" id="IPR052201">
    <property type="entry name" value="LRR-containing_regulator"/>
</dbReference>
<dbReference type="Gene3D" id="3.80.10.10">
    <property type="entry name" value="Ribonuclease Inhibitor"/>
    <property type="match status" value="2"/>
</dbReference>
<evidence type="ECO:0000313" key="3">
    <source>
        <dbReference type="Proteomes" id="UP001295423"/>
    </source>
</evidence>
<dbReference type="PANTHER" id="PTHR24111:SF0">
    <property type="entry name" value="LEUCINE-RICH REPEAT-CONTAINING PROTEIN"/>
    <property type="match status" value="1"/>
</dbReference>
<reference evidence="2" key="1">
    <citation type="submission" date="2023-08" db="EMBL/GenBank/DDBJ databases">
        <authorList>
            <person name="Audoor S."/>
            <person name="Bilcke G."/>
        </authorList>
    </citation>
    <scope>NUCLEOTIDE SEQUENCE</scope>
</reference>
<dbReference type="Proteomes" id="UP001295423">
    <property type="component" value="Unassembled WGS sequence"/>
</dbReference>
<keyword evidence="1" id="KW-0677">Repeat</keyword>
<dbReference type="InterPro" id="IPR032675">
    <property type="entry name" value="LRR_dom_sf"/>
</dbReference>
<evidence type="ECO:0000313" key="2">
    <source>
        <dbReference type="EMBL" id="CAJ1942116.1"/>
    </source>
</evidence>
<dbReference type="SUPFAM" id="SSF52047">
    <property type="entry name" value="RNI-like"/>
    <property type="match status" value="1"/>
</dbReference>
<dbReference type="PANTHER" id="PTHR24111">
    <property type="entry name" value="LEUCINE-RICH REPEAT-CONTAINING PROTEIN 34"/>
    <property type="match status" value="1"/>
</dbReference>
<keyword evidence="3" id="KW-1185">Reference proteome</keyword>
<accession>A0AAD2CPM1</accession>
<proteinExistence type="predicted"/>
<dbReference type="EMBL" id="CAKOGP040001112">
    <property type="protein sequence ID" value="CAJ1942116.1"/>
    <property type="molecule type" value="Genomic_DNA"/>
</dbReference>
<evidence type="ECO:0000256" key="1">
    <source>
        <dbReference type="ARBA" id="ARBA00022737"/>
    </source>
</evidence>
<organism evidence="2 3">
    <name type="scientific">Cylindrotheca closterium</name>
    <dbReference type="NCBI Taxonomy" id="2856"/>
    <lineage>
        <taxon>Eukaryota</taxon>
        <taxon>Sar</taxon>
        <taxon>Stramenopiles</taxon>
        <taxon>Ochrophyta</taxon>
        <taxon>Bacillariophyta</taxon>
        <taxon>Bacillariophyceae</taxon>
        <taxon>Bacillariophycidae</taxon>
        <taxon>Bacillariales</taxon>
        <taxon>Bacillariaceae</taxon>
        <taxon>Cylindrotheca</taxon>
    </lineage>
</organism>
<protein>
    <submittedName>
        <fullName evidence="2">Uncharacterized protein</fullName>
    </submittedName>
</protein>